<protein>
    <submittedName>
        <fullName evidence="2">Phenylacetate-coenzyme A ligase</fullName>
        <ecNumber evidence="2">6.2.1.30</ecNumber>
    </submittedName>
</protein>
<dbReference type="SUPFAM" id="SSF56801">
    <property type="entry name" value="Acetyl-CoA synthetase-like"/>
    <property type="match status" value="1"/>
</dbReference>
<evidence type="ECO:0000313" key="2">
    <source>
        <dbReference type="EMBL" id="KZL89523.1"/>
    </source>
</evidence>
<evidence type="ECO:0000313" key="3">
    <source>
        <dbReference type="Proteomes" id="UP000076603"/>
    </source>
</evidence>
<dbReference type="EMBL" id="LWAE01000008">
    <property type="protein sequence ID" value="KZL89523.1"/>
    <property type="molecule type" value="Genomic_DNA"/>
</dbReference>
<dbReference type="AlphaFoldDB" id="A0A162R6W8"/>
<comment type="caution">
    <text evidence="2">The sequence shown here is derived from an EMBL/GenBank/DDBJ whole genome shotgun (WGS) entry which is preliminary data.</text>
</comment>
<dbReference type="PANTHER" id="PTHR36932">
    <property type="entry name" value="CAPSULAR POLYSACCHARIDE BIOSYNTHESIS PROTEIN"/>
    <property type="match status" value="1"/>
</dbReference>
<dbReference type="GO" id="GO:0047475">
    <property type="term" value="F:phenylacetate-CoA ligase activity"/>
    <property type="evidence" value="ECO:0007669"/>
    <property type="project" value="UniProtKB-EC"/>
</dbReference>
<dbReference type="STRING" id="1121326.CLMAG_50140"/>
<feature type="domain" description="AMP-dependent synthetase/ligase" evidence="1">
    <location>
        <begin position="98"/>
        <end position="288"/>
    </location>
</feature>
<evidence type="ECO:0000259" key="1">
    <source>
        <dbReference type="Pfam" id="PF00501"/>
    </source>
</evidence>
<dbReference type="EC" id="6.2.1.30" evidence="2"/>
<dbReference type="Proteomes" id="UP000076603">
    <property type="component" value="Unassembled WGS sequence"/>
</dbReference>
<proteinExistence type="predicted"/>
<dbReference type="InterPro" id="IPR053158">
    <property type="entry name" value="CapK_Type1_Caps_Biosynth"/>
</dbReference>
<keyword evidence="2" id="KW-0436">Ligase</keyword>
<dbReference type="Pfam" id="PF00501">
    <property type="entry name" value="AMP-binding"/>
    <property type="match status" value="1"/>
</dbReference>
<gene>
    <name evidence="2" type="ORF">CLMAG_50140</name>
</gene>
<dbReference type="Gene3D" id="3.40.50.12780">
    <property type="entry name" value="N-terminal domain of ligase-like"/>
    <property type="match status" value="1"/>
</dbReference>
<keyword evidence="3" id="KW-1185">Reference proteome</keyword>
<organism evidence="2 3">
    <name type="scientific">Clostridium magnum DSM 2767</name>
    <dbReference type="NCBI Taxonomy" id="1121326"/>
    <lineage>
        <taxon>Bacteria</taxon>
        <taxon>Bacillati</taxon>
        <taxon>Bacillota</taxon>
        <taxon>Clostridia</taxon>
        <taxon>Eubacteriales</taxon>
        <taxon>Clostridiaceae</taxon>
        <taxon>Clostridium</taxon>
    </lineage>
</organism>
<dbReference type="NCBIfam" id="NF045666">
    <property type="entry name" value="DVU1553_fam_AMP"/>
    <property type="match status" value="1"/>
</dbReference>
<dbReference type="PANTHER" id="PTHR36932:SF1">
    <property type="entry name" value="CAPSULAR POLYSACCHARIDE BIOSYNTHESIS PROTEIN"/>
    <property type="match status" value="1"/>
</dbReference>
<reference evidence="2 3" key="1">
    <citation type="submission" date="2016-04" db="EMBL/GenBank/DDBJ databases">
        <title>Genome sequence of Clostridium magnum DSM 2767.</title>
        <authorList>
            <person name="Poehlein A."/>
            <person name="Uhlig R."/>
            <person name="Fischer R."/>
            <person name="Bahl H."/>
            <person name="Daniel R."/>
        </authorList>
    </citation>
    <scope>NUCLEOTIDE SEQUENCE [LARGE SCALE GENOMIC DNA]</scope>
    <source>
        <strain evidence="2 3">DSM 2767</strain>
    </source>
</reference>
<sequence length="437" mass="49958">MKLTPIEKWILDKTGIEKRDIKEIEKYQLNKIKEVIEYAKKYSNFYKELLGDNYESSINSLEDFEKIPFTLPHHIRNSPLSFLCVSQKDIARVVTLRSSGTSGQEKRIFFTEKDLQLTIDFFKHGMSCLVDKGDKVLVLLPGESYGSIGDLLKKALKEVDIECYVQGVLTNTKDTANLIQDKEISCIVGIPIQLLHLSRVESTIFKNNIKRVLLSTDYVPETLIKEITDKFGCQVFTHYGMTEMGYGGGVECEALSGYHMRDADLYFEIIDPITGKRVEDGQQGEVVFTTLTREGMPLIRYRTGDIASFSSKSCSCGTFFKTMNRVSGRLENSIILDDNIIIHMRDLDEVIFSFPEVINYKVYIKDKNVLLIKLFTLNEDQFYSIYKKIIDGIRNISSLKEGMNKGIMKIILEHSKENIQITNSMVKRKICLVTNGQ</sequence>
<dbReference type="OrthoDB" id="580775at2"/>
<accession>A0A162R6W8</accession>
<dbReference type="RefSeq" id="WP_066628566.1">
    <property type="nucleotide sequence ID" value="NZ_FQXL01000007.1"/>
</dbReference>
<name>A0A162R6W8_9CLOT</name>
<dbReference type="InterPro" id="IPR000873">
    <property type="entry name" value="AMP-dep_synth/lig_dom"/>
</dbReference>
<dbReference type="InterPro" id="IPR042099">
    <property type="entry name" value="ANL_N_sf"/>
</dbReference>
<dbReference type="PATRIC" id="fig|1121326.3.peg.5078"/>